<dbReference type="InterPro" id="IPR003772">
    <property type="entry name" value="YceD"/>
</dbReference>
<accession>A0ABT5JGK4</accession>
<reference evidence="2" key="2">
    <citation type="submission" date="2023-02" db="EMBL/GenBank/DDBJ databases">
        <authorList>
            <person name="Rayyan A."/>
            <person name="Meyer T."/>
            <person name="Kyndt J.A."/>
        </authorList>
    </citation>
    <scope>NUCLEOTIDE SEQUENCE</scope>
    <source>
        <strain evidence="2">DSM 9987</strain>
    </source>
</reference>
<dbReference type="Proteomes" id="UP001165652">
    <property type="component" value="Unassembled WGS sequence"/>
</dbReference>
<keyword evidence="3" id="KW-1185">Reference proteome</keyword>
<proteinExistence type="predicted"/>
<evidence type="ECO:0000313" key="2">
    <source>
        <dbReference type="EMBL" id="MDC7788836.1"/>
    </source>
</evidence>
<feature type="region of interest" description="Disordered" evidence="1">
    <location>
        <begin position="139"/>
        <end position="176"/>
    </location>
</feature>
<reference evidence="2" key="1">
    <citation type="journal article" date="2023" name="Microbiol Resour">
        <title>Genome Sequences of Rhodoplanes serenus and Two Thermotolerant Strains, Rhodoplanes tepidamans and 'Rhodoplanes cryptolactis,' Further Refine the Genus.</title>
        <authorList>
            <person name="Rayyan A.A."/>
            <person name="Kyndt J.A."/>
        </authorList>
    </citation>
    <scope>NUCLEOTIDE SEQUENCE</scope>
    <source>
        <strain evidence="2">DSM 9987</strain>
    </source>
</reference>
<dbReference type="RefSeq" id="WP_272779669.1">
    <property type="nucleotide sequence ID" value="NZ_JAQQLI010000053.1"/>
</dbReference>
<comment type="caution">
    <text evidence="2">The sequence shown here is derived from an EMBL/GenBank/DDBJ whole genome shotgun (WGS) entry which is preliminary data.</text>
</comment>
<dbReference type="Pfam" id="PF02620">
    <property type="entry name" value="YceD"/>
    <property type="match status" value="1"/>
</dbReference>
<name>A0ABT5JGK4_RHOTP</name>
<evidence type="ECO:0000256" key="1">
    <source>
        <dbReference type="SAM" id="MobiDB-lite"/>
    </source>
</evidence>
<gene>
    <name evidence="2" type="ORF">PQJ73_24390</name>
</gene>
<organism evidence="2 3">
    <name type="scientific">Rhodoplanes tepidamans</name>
    <name type="common">Rhodoplanes cryptolactis</name>
    <dbReference type="NCBI Taxonomy" id="200616"/>
    <lineage>
        <taxon>Bacteria</taxon>
        <taxon>Pseudomonadati</taxon>
        <taxon>Pseudomonadota</taxon>
        <taxon>Alphaproteobacteria</taxon>
        <taxon>Hyphomicrobiales</taxon>
        <taxon>Nitrobacteraceae</taxon>
        <taxon>Rhodoplanes</taxon>
    </lineage>
</organism>
<dbReference type="EMBL" id="JAQQLI010000053">
    <property type="protein sequence ID" value="MDC7788836.1"/>
    <property type="molecule type" value="Genomic_DNA"/>
</dbReference>
<protein>
    <submittedName>
        <fullName evidence="2">DUF177 domain-containing protein</fullName>
    </submittedName>
</protein>
<feature type="region of interest" description="Disordered" evidence="1">
    <location>
        <begin position="89"/>
        <end position="123"/>
    </location>
</feature>
<sequence>MSNPDRPWSVPVRLEDVPEDGLAVTVSAEPAVRDAIARLGGLTGLPRLEARFELTRRGKGLHVSGTVSATAGQTCSVTLEPMESEIAEPVDLLFSPDAPPEEPGPPRDPEASDPPEPLVGGTVDLGAIATEFVLLGIDPYPRKPGASFEPPATETSDPGPFAALAALKGGEGGGRR</sequence>
<evidence type="ECO:0000313" key="3">
    <source>
        <dbReference type="Proteomes" id="UP001165652"/>
    </source>
</evidence>